<evidence type="ECO:0000256" key="8">
    <source>
        <dbReference type="ARBA" id="ARBA00022884"/>
    </source>
</evidence>
<comment type="subunit">
    <text evidence="9">Homodimer.</text>
</comment>
<dbReference type="HAMAP" id="MF_00104">
    <property type="entry name" value="RNase_III"/>
    <property type="match status" value="1"/>
</dbReference>
<dbReference type="Proteomes" id="UP000321389">
    <property type="component" value="Chromosome"/>
</dbReference>
<sequence length="240" mass="26009">MSFRKRPSGAALVEALRERTGYAFRDQDRLERALTHASARRGTGSDYERLEFLGDRVLGLVVSDMLFHAFPGAPEGELALRLNALVSGEACAEVAEEIGLADFIRAEAGLRSAKGRKGRSTRADVMEALIAAIYLDGGLEAVRPFVLRYWEPRSRAAAQAVRDAKTELQEWAHQSVGTTPVYALKGREGPDHEPLFTVTVTVGDLPPATGSGRAKREAEQAAAGALLVREGVWNEPEPVS</sequence>
<dbReference type="GO" id="GO:0005737">
    <property type="term" value="C:cytoplasm"/>
    <property type="evidence" value="ECO:0007669"/>
    <property type="project" value="UniProtKB-SubCell"/>
</dbReference>
<comment type="function">
    <text evidence="9">Digests double-stranded RNA. Involved in the processing of primary rRNA transcript to yield the immediate precursors to the large and small rRNAs (23S and 16S). Processes some mRNAs, and tRNAs when they are encoded in the rRNA operon. Processes pre-crRNA and tracrRNA of type II CRISPR loci if present in the organism.</text>
</comment>
<feature type="active site" evidence="9">
    <location>
        <position position="127"/>
    </location>
</feature>
<gene>
    <name evidence="9" type="primary">rnc</name>
    <name evidence="12" type="ORF">FQ775_00205</name>
</gene>
<dbReference type="NCBIfam" id="TIGR02191">
    <property type="entry name" value="RNaseIII"/>
    <property type="match status" value="1"/>
</dbReference>
<protein>
    <recommendedName>
        <fullName evidence="9">Ribonuclease 3</fullName>
        <ecNumber evidence="9">3.1.26.3</ecNumber>
    </recommendedName>
    <alternativeName>
        <fullName evidence="9">Ribonuclease III</fullName>
        <shortName evidence="9">RNase III</shortName>
    </alternativeName>
</protein>
<dbReference type="InterPro" id="IPR014720">
    <property type="entry name" value="dsRBD_dom"/>
</dbReference>
<feature type="active site" evidence="9">
    <location>
        <position position="55"/>
    </location>
</feature>
<feature type="binding site" evidence="9">
    <location>
        <position position="127"/>
    </location>
    <ligand>
        <name>Mg(2+)</name>
        <dbReference type="ChEBI" id="CHEBI:18420"/>
    </ligand>
</feature>
<evidence type="ECO:0000256" key="5">
    <source>
        <dbReference type="ARBA" id="ARBA00022722"/>
    </source>
</evidence>
<keyword evidence="8 9" id="KW-0694">RNA-binding</keyword>
<dbReference type="PANTHER" id="PTHR11207">
    <property type="entry name" value="RIBONUCLEASE III"/>
    <property type="match status" value="1"/>
</dbReference>
<evidence type="ECO:0000259" key="10">
    <source>
        <dbReference type="PROSITE" id="PS50137"/>
    </source>
</evidence>
<dbReference type="InterPro" id="IPR036389">
    <property type="entry name" value="RNase_III_sf"/>
</dbReference>
<organism evidence="12 13">
    <name type="scientific">Nitratireductor mangrovi</name>
    <dbReference type="NCBI Taxonomy" id="2599600"/>
    <lineage>
        <taxon>Bacteria</taxon>
        <taxon>Pseudomonadati</taxon>
        <taxon>Pseudomonadota</taxon>
        <taxon>Alphaproteobacteria</taxon>
        <taxon>Hyphomicrobiales</taxon>
        <taxon>Phyllobacteriaceae</taxon>
        <taxon>Nitratireductor</taxon>
    </lineage>
</organism>
<dbReference type="KEGG" id="niy:FQ775_00205"/>
<feature type="binding site" evidence="9">
    <location>
        <position position="51"/>
    </location>
    <ligand>
        <name>Mg(2+)</name>
        <dbReference type="ChEBI" id="CHEBI:18420"/>
    </ligand>
</feature>
<dbReference type="Gene3D" id="1.10.1520.10">
    <property type="entry name" value="Ribonuclease III domain"/>
    <property type="match status" value="1"/>
</dbReference>
<keyword evidence="4 9" id="KW-0507">mRNA processing</keyword>
<dbReference type="OrthoDB" id="9805026at2"/>
<proteinExistence type="inferred from homology"/>
<dbReference type="Pfam" id="PF00035">
    <property type="entry name" value="dsrm"/>
    <property type="match status" value="1"/>
</dbReference>
<keyword evidence="9" id="KW-0963">Cytoplasm</keyword>
<dbReference type="EMBL" id="CP042301">
    <property type="protein sequence ID" value="QDY98921.1"/>
    <property type="molecule type" value="Genomic_DNA"/>
</dbReference>
<dbReference type="Pfam" id="PF14622">
    <property type="entry name" value="Ribonucleas_3_3"/>
    <property type="match status" value="1"/>
</dbReference>
<feature type="domain" description="RNase III" evidence="11">
    <location>
        <begin position="13"/>
        <end position="138"/>
    </location>
</feature>
<feature type="domain" description="DRBM" evidence="10">
    <location>
        <begin position="163"/>
        <end position="227"/>
    </location>
</feature>
<evidence type="ECO:0000256" key="9">
    <source>
        <dbReference type="HAMAP-Rule" id="MF_00104"/>
    </source>
</evidence>
<keyword evidence="9" id="KW-0479">Metal-binding</keyword>
<evidence type="ECO:0000256" key="4">
    <source>
        <dbReference type="ARBA" id="ARBA00022664"/>
    </source>
</evidence>
<keyword evidence="3 9" id="KW-0698">rRNA processing</keyword>
<evidence type="ECO:0000256" key="1">
    <source>
        <dbReference type="ARBA" id="ARBA00000109"/>
    </source>
</evidence>
<keyword evidence="9" id="KW-0699">rRNA-binding</keyword>
<evidence type="ECO:0000259" key="11">
    <source>
        <dbReference type="PROSITE" id="PS50142"/>
    </source>
</evidence>
<dbReference type="FunFam" id="1.10.1520.10:FF:000001">
    <property type="entry name" value="Ribonuclease 3"/>
    <property type="match status" value="1"/>
</dbReference>
<keyword evidence="7 9" id="KW-0378">Hydrolase</keyword>
<evidence type="ECO:0000313" key="12">
    <source>
        <dbReference type="EMBL" id="QDY98921.1"/>
    </source>
</evidence>
<dbReference type="GO" id="GO:0004525">
    <property type="term" value="F:ribonuclease III activity"/>
    <property type="evidence" value="ECO:0007669"/>
    <property type="project" value="UniProtKB-UniRule"/>
</dbReference>
<name>A0A5B8KTK4_9HYPH</name>
<dbReference type="InterPro" id="IPR000999">
    <property type="entry name" value="RNase_III_dom"/>
</dbReference>
<dbReference type="PANTHER" id="PTHR11207:SF0">
    <property type="entry name" value="RIBONUCLEASE 3"/>
    <property type="match status" value="1"/>
</dbReference>
<dbReference type="Gene3D" id="3.30.160.20">
    <property type="match status" value="1"/>
</dbReference>
<dbReference type="InterPro" id="IPR011907">
    <property type="entry name" value="RNase_III"/>
</dbReference>
<dbReference type="PROSITE" id="PS00517">
    <property type="entry name" value="RNASE_3_1"/>
    <property type="match status" value="1"/>
</dbReference>
<dbReference type="SMART" id="SM00358">
    <property type="entry name" value="DSRM"/>
    <property type="match status" value="1"/>
</dbReference>
<dbReference type="GO" id="GO:0019843">
    <property type="term" value="F:rRNA binding"/>
    <property type="evidence" value="ECO:0007669"/>
    <property type="project" value="UniProtKB-KW"/>
</dbReference>
<dbReference type="GO" id="GO:0003725">
    <property type="term" value="F:double-stranded RNA binding"/>
    <property type="evidence" value="ECO:0007669"/>
    <property type="project" value="TreeGrafter"/>
</dbReference>
<dbReference type="GO" id="GO:0006364">
    <property type="term" value="P:rRNA processing"/>
    <property type="evidence" value="ECO:0007669"/>
    <property type="project" value="UniProtKB-UniRule"/>
</dbReference>
<evidence type="ECO:0000256" key="6">
    <source>
        <dbReference type="ARBA" id="ARBA00022759"/>
    </source>
</evidence>
<dbReference type="CDD" id="cd10845">
    <property type="entry name" value="DSRM_RNAse_III_family"/>
    <property type="match status" value="1"/>
</dbReference>
<comment type="subcellular location">
    <subcellularLocation>
        <location evidence="9">Cytoplasm</location>
    </subcellularLocation>
</comment>
<dbReference type="PROSITE" id="PS50137">
    <property type="entry name" value="DS_RBD"/>
    <property type="match status" value="1"/>
</dbReference>
<dbReference type="SUPFAM" id="SSF69065">
    <property type="entry name" value="RNase III domain-like"/>
    <property type="match status" value="1"/>
</dbReference>
<dbReference type="AlphaFoldDB" id="A0A5B8KTK4"/>
<evidence type="ECO:0000256" key="2">
    <source>
        <dbReference type="ARBA" id="ARBA00010183"/>
    </source>
</evidence>
<dbReference type="CDD" id="cd00593">
    <property type="entry name" value="RIBOc"/>
    <property type="match status" value="1"/>
</dbReference>
<feature type="binding site" evidence="9">
    <location>
        <position position="124"/>
    </location>
    <ligand>
        <name>Mg(2+)</name>
        <dbReference type="ChEBI" id="CHEBI:18420"/>
    </ligand>
</feature>
<accession>A0A5B8KTK4</accession>
<dbReference type="GO" id="GO:0006397">
    <property type="term" value="P:mRNA processing"/>
    <property type="evidence" value="ECO:0007669"/>
    <property type="project" value="UniProtKB-UniRule"/>
</dbReference>
<dbReference type="GO" id="GO:0046872">
    <property type="term" value="F:metal ion binding"/>
    <property type="evidence" value="ECO:0007669"/>
    <property type="project" value="UniProtKB-KW"/>
</dbReference>
<comment type="similarity">
    <text evidence="2">Belongs to the ribonuclease III family.</text>
</comment>
<evidence type="ECO:0000256" key="7">
    <source>
        <dbReference type="ARBA" id="ARBA00022801"/>
    </source>
</evidence>
<reference evidence="12" key="1">
    <citation type="submission" date="2020-04" db="EMBL/GenBank/DDBJ databases">
        <title>Nitratireductor sp. nov. isolated from mangrove soil.</title>
        <authorList>
            <person name="Ye Y."/>
        </authorList>
    </citation>
    <scope>NUCLEOTIDE SEQUENCE</scope>
    <source>
        <strain evidence="12">SY7</strain>
    </source>
</reference>
<dbReference type="GO" id="GO:0008033">
    <property type="term" value="P:tRNA processing"/>
    <property type="evidence" value="ECO:0007669"/>
    <property type="project" value="UniProtKB-KW"/>
</dbReference>
<dbReference type="RefSeq" id="WP_146297428.1">
    <property type="nucleotide sequence ID" value="NZ_CP042301.2"/>
</dbReference>
<keyword evidence="9" id="KW-0819">tRNA processing</keyword>
<evidence type="ECO:0000256" key="3">
    <source>
        <dbReference type="ARBA" id="ARBA00022552"/>
    </source>
</evidence>
<comment type="catalytic activity">
    <reaction evidence="1 9">
        <text>Endonucleolytic cleavage to 5'-phosphomonoester.</text>
        <dbReference type="EC" id="3.1.26.3"/>
    </reaction>
</comment>
<keyword evidence="5 9" id="KW-0540">Nuclease</keyword>
<keyword evidence="9" id="KW-0460">Magnesium</keyword>
<dbReference type="SUPFAM" id="SSF54768">
    <property type="entry name" value="dsRNA-binding domain-like"/>
    <property type="match status" value="1"/>
</dbReference>
<evidence type="ECO:0000313" key="13">
    <source>
        <dbReference type="Proteomes" id="UP000321389"/>
    </source>
</evidence>
<dbReference type="SMART" id="SM00535">
    <property type="entry name" value="RIBOc"/>
    <property type="match status" value="1"/>
</dbReference>
<dbReference type="GO" id="GO:0010468">
    <property type="term" value="P:regulation of gene expression"/>
    <property type="evidence" value="ECO:0007669"/>
    <property type="project" value="TreeGrafter"/>
</dbReference>
<keyword evidence="6 9" id="KW-0255">Endonuclease</keyword>
<dbReference type="EC" id="3.1.26.3" evidence="9"/>
<dbReference type="PROSITE" id="PS50142">
    <property type="entry name" value="RNASE_3_2"/>
    <property type="match status" value="1"/>
</dbReference>
<keyword evidence="13" id="KW-1185">Reference proteome</keyword>
<comment type="cofactor">
    <cofactor evidence="9">
        <name>Mg(2+)</name>
        <dbReference type="ChEBI" id="CHEBI:18420"/>
    </cofactor>
</comment>